<keyword evidence="1" id="KW-0175">Coiled coil</keyword>
<name>A0A6I0FAM3_9FIRM</name>
<dbReference type="Proteomes" id="UP000432715">
    <property type="component" value="Unassembled WGS sequence"/>
</dbReference>
<evidence type="ECO:0000313" key="3">
    <source>
        <dbReference type="EMBL" id="KAB3534725.1"/>
    </source>
</evidence>
<dbReference type="AlphaFoldDB" id="A0A6I0FAM3"/>
<keyword evidence="4" id="KW-1185">Reference proteome</keyword>
<dbReference type="RefSeq" id="WP_151861159.1">
    <property type="nucleotide sequence ID" value="NZ_WBZC01000026.1"/>
</dbReference>
<gene>
    <name evidence="3" type="ORF">F8154_08345</name>
</gene>
<keyword evidence="2" id="KW-0732">Signal</keyword>
<sequence length="421" mass="49113">MLRLKRNIICTILVALMLSSSALAVESKTPLGLEELTNRFLEENIEIKKLDLDNRLLKLRYEETLEDYEDLQKQVERAGKYTDSVVKQRKQARDEYYSASKGSNEEQAAFQYYHGMMHTVEAATDNYKALLKQEASMMKNLEMMVLEDQQADIKKQNDIELLKYQLQKDYYQLLILKEQRDLLEKSIANIDMQLNVEKTKKELDLTTELAVNNLETQKINLELSIEKLDNSIEQAIEKLKTDLNIEVSDNIDILFELPGAVSIKKYKLENVLKGFMEQSLDLKKVERLTEVNAEIVEKLQIAYEEDDTEYLISVYEADEAELNEKQTKRDFEHLVKSLYFRHNQLGSDLVQQLRNKLLADEKMLQLEVQYKTGVISKLQYNLQKQEIDQAIFDYKKAMIDYINTDTELQLAEKGNLATASW</sequence>
<dbReference type="Gene3D" id="1.20.1600.10">
    <property type="entry name" value="Outer membrane efflux proteins (OEP)"/>
    <property type="match status" value="1"/>
</dbReference>
<feature type="signal peptide" evidence="2">
    <location>
        <begin position="1"/>
        <end position="24"/>
    </location>
</feature>
<evidence type="ECO:0000256" key="1">
    <source>
        <dbReference type="SAM" id="Coils"/>
    </source>
</evidence>
<dbReference type="SUPFAM" id="SSF56954">
    <property type="entry name" value="Outer membrane efflux proteins (OEP)"/>
    <property type="match status" value="1"/>
</dbReference>
<evidence type="ECO:0000313" key="4">
    <source>
        <dbReference type="Proteomes" id="UP000432715"/>
    </source>
</evidence>
<dbReference type="OrthoDB" id="9770517at2"/>
<feature type="coiled-coil region" evidence="1">
    <location>
        <begin position="33"/>
        <end position="81"/>
    </location>
</feature>
<dbReference type="EMBL" id="WBZC01000026">
    <property type="protein sequence ID" value="KAB3534725.1"/>
    <property type="molecule type" value="Genomic_DNA"/>
</dbReference>
<protein>
    <submittedName>
        <fullName evidence="3">TolC family protein</fullName>
    </submittedName>
</protein>
<feature type="coiled-coil region" evidence="1">
    <location>
        <begin position="211"/>
        <end position="238"/>
    </location>
</feature>
<organism evidence="3 4">
    <name type="scientific">Alkaliphilus pronyensis</name>
    <dbReference type="NCBI Taxonomy" id="1482732"/>
    <lineage>
        <taxon>Bacteria</taxon>
        <taxon>Bacillati</taxon>
        <taxon>Bacillota</taxon>
        <taxon>Clostridia</taxon>
        <taxon>Peptostreptococcales</taxon>
        <taxon>Natronincolaceae</taxon>
        <taxon>Alkaliphilus</taxon>
    </lineage>
</organism>
<proteinExistence type="predicted"/>
<accession>A0A6I0FAM3</accession>
<evidence type="ECO:0000256" key="2">
    <source>
        <dbReference type="SAM" id="SignalP"/>
    </source>
</evidence>
<comment type="caution">
    <text evidence="3">The sequence shown here is derived from an EMBL/GenBank/DDBJ whole genome shotgun (WGS) entry which is preliminary data.</text>
</comment>
<feature type="chain" id="PRO_5026332973" evidence="2">
    <location>
        <begin position="25"/>
        <end position="421"/>
    </location>
</feature>
<reference evidence="3 4" key="1">
    <citation type="submission" date="2019-10" db="EMBL/GenBank/DDBJ databases">
        <title>Alkaliphilus serpentinus sp. nov. and Alkaliphilus pronyensis sp. nov., two novel anaerobic alkaliphilic species isolated from the serpentinized-hosted hydrothermal field of the Prony Bay (New Caledonia).</title>
        <authorList>
            <person name="Postec A."/>
        </authorList>
    </citation>
    <scope>NUCLEOTIDE SEQUENCE [LARGE SCALE GENOMIC DNA]</scope>
    <source>
        <strain evidence="3 4">LacV</strain>
    </source>
</reference>